<keyword evidence="4 10" id="KW-0645">Protease</keyword>
<dbReference type="Gene3D" id="1.20.1540.10">
    <property type="entry name" value="Rhomboid-like"/>
    <property type="match status" value="1"/>
</dbReference>
<dbReference type="PANTHER" id="PTHR22936">
    <property type="entry name" value="RHOMBOID-RELATED"/>
    <property type="match status" value="1"/>
</dbReference>
<feature type="transmembrane region" description="Helical" evidence="10">
    <location>
        <begin position="967"/>
        <end position="984"/>
    </location>
</feature>
<dbReference type="GO" id="GO:0016740">
    <property type="term" value="F:transferase activity"/>
    <property type="evidence" value="ECO:0007669"/>
    <property type="project" value="UniProtKB-KW"/>
</dbReference>
<feature type="transmembrane region" description="Helical" evidence="10">
    <location>
        <begin position="769"/>
        <end position="789"/>
    </location>
</feature>
<dbReference type="EMBL" id="LUEZ02000010">
    <property type="protein sequence ID" value="RDB29268.1"/>
    <property type="molecule type" value="Genomic_DNA"/>
</dbReference>
<dbReference type="PANTHER" id="PTHR22936:SF69">
    <property type="entry name" value="RHOMBOID-LIKE PROTEIN"/>
    <property type="match status" value="1"/>
</dbReference>
<feature type="transmembrane region" description="Helical" evidence="10">
    <location>
        <begin position="916"/>
        <end position="933"/>
    </location>
</feature>
<evidence type="ECO:0000256" key="4">
    <source>
        <dbReference type="ARBA" id="ARBA00022670"/>
    </source>
</evidence>
<feature type="compositionally biased region" description="Polar residues" evidence="11">
    <location>
        <begin position="47"/>
        <end position="56"/>
    </location>
</feature>
<feature type="compositionally biased region" description="Polar residues" evidence="11">
    <location>
        <begin position="63"/>
        <end position="77"/>
    </location>
</feature>
<evidence type="ECO:0000256" key="9">
    <source>
        <dbReference type="ARBA" id="ARBA00023136"/>
    </source>
</evidence>
<name>A0A369K5T8_HYPMA</name>
<keyword evidence="9 10" id="KW-0472">Membrane</keyword>
<feature type="domain" description="Cas1p 10 TM acyl transferase" evidence="13">
    <location>
        <begin position="747"/>
        <end position="1129"/>
    </location>
</feature>
<dbReference type="InterPro" id="IPR022764">
    <property type="entry name" value="Peptidase_S54_rhomboid_dom"/>
</dbReference>
<evidence type="ECO:0000256" key="11">
    <source>
        <dbReference type="SAM" id="MobiDB-lite"/>
    </source>
</evidence>
<feature type="region of interest" description="Disordered" evidence="11">
    <location>
        <begin position="1166"/>
        <end position="1190"/>
    </location>
</feature>
<feature type="transmembrane region" description="Helical" evidence="10">
    <location>
        <begin position="306"/>
        <end position="326"/>
    </location>
</feature>
<feature type="compositionally biased region" description="Polar residues" evidence="11">
    <location>
        <begin position="23"/>
        <end position="32"/>
    </location>
</feature>
<dbReference type="InParanoid" id="A0A369K5T8"/>
<comment type="caution">
    <text evidence="10">Lacks conserved residue(s) required for the propagation of feature annotation.</text>
</comment>
<evidence type="ECO:0000256" key="5">
    <source>
        <dbReference type="ARBA" id="ARBA00022692"/>
    </source>
</evidence>
<dbReference type="GO" id="GO:0004252">
    <property type="term" value="F:serine-type endopeptidase activity"/>
    <property type="evidence" value="ECO:0007669"/>
    <property type="project" value="InterPro"/>
</dbReference>
<evidence type="ECO:0000256" key="8">
    <source>
        <dbReference type="ARBA" id="ARBA00022989"/>
    </source>
</evidence>
<comment type="caution">
    <text evidence="14">The sequence shown here is derived from an EMBL/GenBank/DDBJ whole genome shotgun (WGS) entry which is preliminary data.</text>
</comment>
<keyword evidence="5 10" id="KW-0812">Transmembrane</keyword>
<keyword evidence="15" id="KW-1185">Reference proteome</keyword>
<dbReference type="SUPFAM" id="SSF144091">
    <property type="entry name" value="Rhomboid-like"/>
    <property type="match status" value="1"/>
</dbReference>
<reference evidence="14" key="1">
    <citation type="submission" date="2018-04" db="EMBL/GenBank/DDBJ databases">
        <title>Whole genome sequencing of Hypsizygus marmoreus.</title>
        <authorList>
            <person name="Choi I.-G."/>
            <person name="Min B."/>
            <person name="Kim J.-G."/>
            <person name="Kim S."/>
            <person name="Oh Y.-L."/>
            <person name="Kong W.-S."/>
            <person name="Park H."/>
            <person name="Jeong J."/>
            <person name="Song E.-S."/>
        </authorList>
    </citation>
    <scope>NUCLEOTIDE SEQUENCE [LARGE SCALE GENOMIC DNA]</scope>
    <source>
        <strain evidence="14">51987-8</strain>
    </source>
</reference>
<keyword evidence="6 10" id="KW-0378">Hydrolase</keyword>
<evidence type="ECO:0000313" key="14">
    <source>
        <dbReference type="EMBL" id="RDB29268.1"/>
    </source>
</evidence>
<feature type="transmembrane region" description="Helical" evidence="10">
    <location>
        <begin position="164"/>
        <end position="184"/>
    </location>
</feature>
<organism evidence="14 15">
    <name type="scientific">Hypsizygus marmoreus</name>
    <name type="common">White beech mushroom</name>
    <name type="synonym">Agaricus marmoreus</name>
    <dbReference type="NCBI Taxonomy" id="39966"/>
    <lineage>
        <taxon>Eukaryota</taxon>
        <taxon>Fungi</taxon>
        <taxon>Dikarya</taxon>
        <taxon>Basidiomycota</taxon>
        <taxon>Agaricomycotina</taxon>
        <taxon>Agaricomycetes</taxon>
        <taxon>Agaricomycetidae</taxon>
        <taxon>Agaricales</taxon>
        <taxon>Tricholomatineae</taxon>
        <taxon>Lyophyllaceae</taxon>
        <taxon>Hypsizygus</taxon>
    </lineage>
</organism>
<feature type="transmembrane region" description="Helical" evidence="10">
    <location>
        <begin position="810"/>
        <end position="830"/>
    </location>
</feature>
<feature type="transmembrane region" description="Helical" evidence="10">
    <location>
        <begin position="1027"/>
        <end position="1046"/>
    </location>
</feature>
<evidence type="ECO:0000259" key="12">
    <source>
        <dbReference type="Pfam" id="PF01694"/>
    </source>
</evidence>
<dbReference type="Proteomes" id="UP000076154">
    <property type="component" value="Unassembled WGS sequence"/>
</dbReference>
<dbReference type="Pfam" id="PF07779">
    <property type="entry name" value="Cas1_AcylT"/>
    <property type="match status" value="1"/>
</dbReference>
<feature type="transmembrane region" description="Helical" evidence="10">
    <location>
        <begin position="443"/>
        <end position="461"/>
    </location>
</feature>
<protein>
    <recommendedName>
        <fullName evidence="10">Rhomboid-type serine protease</fullName>
        <ecNumber evidence="10">3.4.21.105</ecNumber>
    </recommendedName>
</protein>
<evidence type="ECO:0000256" key="6">
    <source>
        <dbReference type="ARBA" id="ARBA00022801"/>
    </source>
</evidence>
<comment type="subcellular location">
    <subcellularLocation>
        <location evidence="2 10">Membrane</location>
        <topology evidence="2 10">Multi-pass membrane protein</topology>
    </subcellularLocation>
</comment>
<dbReference type="AlphaFoldDB" id="A0A369K5T8"/>
<feature type="transmembrane region" description="Helical" evidence="10">
    <location>
        <begin position="332"/>
        <end position="351"/>
    </location>
</feature>
<dbReference type="GO" id="GO:0006508">
    <property type="term" value="P:proteolysis"/>
    <property type="evidence" value="ECO:0007669"/>
    <property type="project" value="UniProtKB-KW"/>
</dbReference>
<comment type="function">
    <text evidence="10">Serine protease involved in intramembrane proteolysis.</text>
</comment>
<feature type="transmembrane region" description="Helical" evidence="10">
    <location>
        <begin position="363"/>
        <end position="382"/>
    </location>
</feature>
<feature type="compositionally biased region" description="Basic and acidic residues" evidence="11">
    <location>
        <begin position="1"/>
        <end position="12"/>
    </location>
</feature>
<keyword evidence="7 10" id="KW-0720">Serine protease</keyword>
<dbReference type="GO" id="GO:0016020">
    <property type="term" value="C:membrane"/>
    <property type="evidence" value="ECO:0007669"/>
    <property type="project" value="UniProtKB-SubCell"/>
</dbReference>
<evidence type="ECO:0000259" key="13">
    <source>
        <dbReference type="Pfam" id="PF07779"/>
    </source>
</evidence>
<dbReference type="InterPro" id="IPR012419">
    <property type="entry name" value="Cas1_AcylTrans_dom"/>
</dbReference>
<comment type="similarity">
    <text evidence="3 10">Belongs to the peptidase S54 family.</text>
</comment>
<comment type="catalytic activity">
    <reaction evidence="1 10">
        <text>Cleaves type-1 transmembrane domains using a catalytic dyad composed of serine and histidine that are contributed by different transmembrane domains.</text>
        <dbReference type="EC" id="3.4.21.105"/>
    </reaction>
</comment>
<evidence type="ECO:0000256" key="3">
    <source>
        <dbReference type="ARBA" id="ARBA00009045"/>
    </source>
</evidence>
<feature type="region of interest" description="Disordered" evidence="11">
    <location>
        <begin position="1"/>
        <end position="96"/>
    </location>
</feature>
<feature type="transmembrane region" description="Helical" evidence="10">
    <location>
        <begin position="860"/>
        <end position="880"/>
    </location>
</feature>
<evidence type="ECO:0000256" key="1">
    <source>
        <dbReference type="ARBA" id="ARBA00000156"/>
    </source>
</evidence>
<evidence type="ECO:0000256" key="10">
    <source>
        <dbReference type="RuleBase" id="RU362115"/>
    </source>
</evidence>
<feature type="transmembrane region" description="Helical" evidence="10">
    <location>
        <begin position="417"/>
        <end position="437"/>
    </location>
</feature>
<keyword evidence="8 10" id="KW-1133">Transmembrane helix</keyword>
<feature type="transmembrane region" description="Helical" evidence="10">
    <location>
        <begin position="267"/>
        <end position="285"/>
    </location>
</feature>
<evidence type="ECO:0000313" key="15">
    <source>
        <dbReference type="Proteomes" id="UP000076154"/>
    </source>
</evidence>
<dbReference type="Pfam" id="PF01694">
    <property type="entry name" value="Rhomboid"/>
    <property type="match status" value="1"/>
</dbReference>
<feature type="transmembrane region" description="Helical" evidence="10">
    <location>
        <begin position="886"/>
        <end position="909"/>
    </location>
</feature>
<proteinExistence type="inferred from homology"/>
<sequence>MTSPSHRDDTYRHPSPPGYYGDSLSNYASTSLARADSYPTEKHYDPTNVQDPTQSHLFRGLSRKSNAPSTALGSNRPTFIDEDDSSLPHKPIDDSQGASLVQNAADVGRSGNYQDLEYAEPLDVDRKAPVSEKTSSFRRFMAKGKYPLEQRIDNKKRGLGRQKYPFVVWGLTAIMIAVFIYELVVNSRAQGTPVSFKPVVNPMLGPSSSALINLGARFPPCMKLVDAVPPSTNFGCLNNTANPPDKICSLETICGFGGFHEQNPNQWFRFIVPIFLHAGFVHILLNMFAQLTLSAQIEREMGSSGFFITYFAAGIFGNILGGNFALVGLPSIGASGAIFGTLAVTWVDLLAHWKYQYRPVRKLVLMSIELIIGVAIGFIPFVDNFAHLGGFLMGLLVGTTFYPVISVTKRHQLIMWTFRLLAIPIAVILFVLLTRNFYTSDPYAVAVTAFSVFAGLARYALVDWSDPMHCSALLNRGSWLDSGQQNWQPDGCMLYSYKLEHASACLKSKPIIFIGDSVTRTLFFQLARILDPSLPTSPPTDGQKHSDHVLHAKNSSDISFFWDPFLNSSHTFDLVRPSKNMTFEERPALLVLGSGLWYLRYANASGGIPSWEANMEHILNILSKNPIKPADNVVVLPIEQIITSKLSHDRAASMHSSDIDAMNSDLYHRLHLPIRDTLPIFSKSANSLPVSLPLVFNQMLDPSQTGDGLHFSDSVVRTQATILLNMRCQRYSFPWAKDAQGPALIFSAGIALIFLADRTGLWLKENKQFSPWTFGFLCLASLAVGLVSVKRADKDLGFLNREQTDEWKGWMQIAILIYHYCGASKISVIYNPIRVLVASYLFMTGYGHTTFYLKKADFGFLRVAQVLVRLNLLTLFLAYAMNTDYISYYFSPLVSMWFLIIYATMVVGARFNDRTIFLLCKILLSASLFTWIMKEAWILQTIFDFLERFCGIHWSAREWAFRVNLDLWIVYVGMFAAIAVIKFREHRLAEHPRWPLAVKGVLAVSGLCLIWFFAFELYQESKFTYNLWHPYISFLPVLAFVALRNASVILRSASSSAFAYVGRCSLETFIIQYHFWLAGDTKGILLVIPGTRWRPVNFVITTIMFIYVSDQMAQATTQITSWICGGKPKSLQLPTIAPSNGAASSFGRQDLTVQDGTVAIPLLPANEVPSHKDNQSDGLPPEPDTPIRPRRWVDRLAEGSSPRPRTPGFRIWYGEDAEGYGVKTKLLFGIGLMWLANVLWQY</sequence>
<gene>
    <name evidence="14" type="primary">CAS1</name>
    <name evidence="14" type="ORF">Hypma_015624</name>
</gene>
<feature type="transmembrane region" description="Helical" evidence="10">
    <location>
        <begin position="388"/>
        <end position="405"/>
    </location>
</feature>
<dbReference type="InterPro" id="IPR035952">
    <property type="entry name" value="Rhomboid-like_sf"/>
</dbReference>
<feature type="transmembrane region" description="Helical" evidence="10">
    <location>
        <begin position="996"/>
        <end position="1015"/>
    </location>
</feature>
<feature type="domain" description="Peptidase S54 rhomboid" evidence="12">
    <location>
        <begin position="265"/>
        <end position="402"/>
    </location>
</feature>
<feature type="transmembrane region" description="Helical" evidence="10">
    <location>
        <begin position="743"/>
        <end position="763"/>
    </location>
</feature>
<dbReference type="EC" id="3.4.21.105" evidence="10"/>
<dbReference type="InterPro" id="IPR002610">
    <property type="entry name" value="Peptidase_S54_rhomboid-like"/>
</dbReference>
<evidence type="ECO:0000256" key="2">
    <source>
        <dbReference type="ARBA" id="ARBA00004141"/>
    </source>
</evidence>
<evidence type="ECO:0000256" key="7">
    <source>
        <dbReference type="ARBA" id="ARBA00022825"/>
    </source>
</evidence>
<accession>A0A369K5T8</accession>
<dbReference type="OrthoDB" id="1932925at2759"/>